<protein>
    <recommendedName>
        <fullName evidence="5">NADH:ubiquinone oxidoreductase intermediate-associated protein 30 domain-containing protein</fullName>
    </recommendedName>
</protein>
<evidence type="ECO:0000256" key="1">
    <source>
        <dbReference type="ARBA" id="ARBA00004173"/>
    </source>
</evidence>
<gene>
    <name evidence="6" type="ORF">EC973_002441</name>
</gene>
<dbReference type="OrthoDB" id="42561at2759"/>
<dbReference type="SUPFAM" id="SSF49785">
    <property type="entry name" value="Galactose-binding domain-like"/>
    <property type="match status" value="1"/>
</dbReference>
<keyword evidence="7" id="KW-1185">Reference proteome</keyword>
<dbReference type="PANTHER" id="PTHR13194:SF18">
    <property type="entry name" value="COMPLEX I INTERMEDIATE-ASSOCIATED PROTEIN 30, MITOCHONDRIAL"/>
    <property type="match status" value="1"/>
</dbReference>
<dbReference type="AlphaFoldDB" id="A0A8H7BNK6"/>
<evidence type="ECO:0000259" key="5">
    <source>
        <dbReference type="Pfam" id="PF08547"/>
    </source>
</evidence>
<dbReference type="InterPro" id="IPR039131">
    <property type="entry name" value="NDUFAF1"/>
</dbReference>
<evidence type="ECO:0000256" key="2">
    <source>
        <dbReference type="ARBA" id="ARBA00007884"/>
    </source>
</evidence>
<comment type="similarity">
    <text evidence="2">Belongs to the CIA30 family.</text>
</comment>
<evidence type="ECO:0000256" key="3">
    <source>
        <dbReference type="ARBA" id="ARBA00023128"/>
    </source>
</evidence>
<accession>A0A8H7BNK6</accession>
<evidence type="ECO:0000313" key="6">
    <source>
        <dbReference type="EMBL" id="KAF7722972.1"/>
    </source>
</evidence>
<dbReference type="InterPro" id="IPR008979">
    <property type="entry name" value="Galactose-bd-like_sf"/>
</dbReference>
<organism evidence="6 7">
    <name type="scientific">Apophysomyces ossiformis</name>
    <dbReference type="NCBI Taxonomy" id="679940"/>
    <lineage>
        <taxon>Eukaryota</taxon>
        <taxon>Fungi</taxon>
        <taxon>Fungi incertae sedis</taxon>
        <taxon>Mucoromycota</taxon>
        <taxon>Mucoromycotina</taxon>
        <taxon>Mucoromycetes</taxon>
        <taxon>Mucorales</taxon>
        <taxon>Mucorineae</taxon>
        <taxon>Mucoraceae</taxon>
        <taxon>Apophysomyces</taxon>
    </lineage>
</organism>
<dbReference type="EMBL" id="JABAYA010000168">
    <property type="protein sequence ID" value="KAF7722972.1"/>
    <property type="molecule type" value="Genomic_DNA"/>
</dbReference>
<dbReference type="Proteomes" id="UP000605846">
    <property type="component" value="Unassembled WGS sequence"/>
</dbReference>
<dbReference type="Pfam" id="PF08547">
    <property type="entry name" value="CIA30"/>
    <property type="match status" value="1"/>
</dbReference>
<dbReference type="GO" id="GO:0010257">
    <property type="term" value="P:NADH dehydrogenase complex assembly"/>
    <property type="evidence" value="ECO:0007669"/>
    <property type="project" value="TreeGrafter"/>
</dbReference>
<name>A0A8H7BNK6_9FUNG</name>
<evidence type="ECO:0000313" key="7">
    <source>
        <dbReference type="Proteomes" id="UP000605846"/>
    </source>
</evidence>
<dbReference type="GO" id="GO:0051082">
    <property type="term" value="F:unfolded protein binding"/>
    <property type="evidence" value="ECO:0007669"/>
    <property type="project" value="TreeGrafter"/>
</dbReference>
<sequence length="221" mass="25322">MFSFLGRTVGVVAESSAKALRMDGLRGWQRELPMLSLNSKEDLDRWAIGCDKDIGGFSTASIEVTPENTGLFHGNISLELPSNREIQQSGYAAIRSKPQPSSMFGTPCWDTSLFRYLAIRVRGDHRKYFVNIQTDGVIATDVYQHRLFLRRPGNWETVMIPFRDFILTNNGMIQEQQIEMFREKVKTVGFSLQDRQEGPFRLEVDWIKAMNTEFTEGDLSR</sequence>
<dbReference type="PANTHER" id="PTHR13194">
    <property type="entry name" value="COMPLEX I INTERMEDIATE-ASSOCIATED PROTEIN 30"/>
    <property type="match status" value="1"/>
</dbReference>
<evidence type="ECO:0000256" key="4">
    <source>
        <dbReference type="ARBA" id="ARBA00023186"/>
    </source>
</evidence>
<comment type="caution">
    <text evidence="6">The sequence shown here is derived from an EMBL/GenBank/DDBJ whole genome shotgun (WGS) entry which is preliminary data.</text>
</comment>
<dbReference type="GO" id="GO:0005739">
    <property type="term" value="C:mitochondrion"/>
    <property type="evidence" value="ECO:0007669"/>
    <property type="project" value="UniProtKB-SubCell"/>
</dbReference>
<comment type="subcellular location">
    <subcellularLocation>
        <location evidence="1">Mitochondrion</location>
    </subcellularLocation>
</comment>
<keyword evidence="3" id="KW-0496">Mitochondrion</keyword>
<reference evidence="6" key="1">
    <citation type="submission" date="2020-01" db="EMBL/GenBank/DDBJ databases">
        <title>Genome Sequencing of Three Apophysomyces-Like Fungal Strains Confirms a Novel Fungal Genus in the Mucoromycota with divergent Burkholderia-like Endosymbiotic Bacteria.</title>
        <authorList>
            <person name="Stajich J.E."/>
            <person name="Macias A.M."/>
            <person name="Carter-House D."/>
            <person name="Lovett B."/>
            <person name="Kasson L.R."/>
            <person name="Berry K."/>
            <person name="Grigoriev I."/>
            <person name="Chang Y."/>
            <person name="Spatafora J."/>
            <person name="Kasson M.T."/>
        </authorList>
    </citation>
    <scope>NUCLEOTIDE SEQUENCE</scope>
    <source>
        <strain evidence="6">NRRL A-21654</strain>
    </source>
</reference>
<proteinExistence type="inferred from homology"/>
<keyword evidence="4" id="KW-0143">Chaperone</keyword>
<dbReference type="InterPro" id="IPR013857">
    <property type="entry name" value="NADH-UbQ_OxRdtase-assoc_prot30"/>
</dbReference>
<dbReference type="GO" id="GO:0006120">
    <property type="term" value="P:mitochondrial electron transport, NADH to ubiquinone"/>
    <property type="evidence" value="ECO:0007669"/>
    <property type="project" value="TreeGrafter"/>
</dbReference>
<feature type="domain" description="NADH:ubiquinone oxidoreductase intermediate-associated protein 30" evidence="5">
    <location>
        <begin position="37"/>
        <end position="204"/>
    </location>
</feature>